<dbReference type="PANTHER" id="PTHR32385">
    <property type="entry name" value="MANNOSYL PHOSPHORYLINOSITOL CERAMIDE SYNTHASE"/>
    <property type="match status" value="1"/>
</dbReference>
<dbReference type="Pfam" id="PF12919">
    <property type="entry name" value="TcdA_TcdB"/>
    <property type="match status" value="1"/>
</dbReference>
<dbReference type="Gene3D" id="3.90.550.20">
    <property type="match status" value="1"/>
</dbReference>
<dbReference type="InParanoid" id="A0A077ZS82"/>
<dbReference type="InterPro" id="IPR051706">
    <property type="entry name" value="Glycosyltransferase_domain"/>
</dbReference>
<sequence length="415" mass="48656">MIKKHNLHIFILLVAIAFNSSLLSANCFIFKSSYEVMPTLTFAEKFTLTTLNILDICTFPKTIYYGNEHLVQREITKQIIQESLNAQNSSLEDIDFIDYFKNIQQLEQPQYFESEKIVYHKSDQMKIPLVTHRIWLTDLNYPKEITDVVPSYAVEQLGTSYKVFNQSAQYQGYKWSHYLWVQDKQKVPETIKLFKNFGVITKELKELDGFHDGRVQNQYQYYMKDLRAVAAASDLIRVLIVYEQGGLYFDNDYTFWHWDYNINFYFDFMGVGLQVTQNTYGLNNAFFASKSGHLLLEKYLHYVIKQFRKHDDDLDDRPFYQNTCSYMTAASTLYGTGPAVLTAIALNYLNKDGNQDIVISDRNKPQHKSNINIIDLNGIKGQLMIDLVCMDYQTNLWRNDFKDARVFGFPQYSKF</sequence>
<keyword evidence="1" id="KW-0732">Signal</keyword>
<evidence type="ECO:0000256" key="1">
    <source>
        <dbReference type="SAM" id="SignalP"/>
    </source>
</evidence>
<dbReference type="GO" id="GO:0016020">
    <property type="term" value="C:membrane"/>
    <property type="evidence" value="ECO:0007669"/>
    <property type="project" value="GOC"/>
</dbReference>
<gene>
    <name evidence="3" type="primary">Contig7519.g8028</name>
    <name evidence="3" type="ORF">STYLEM_1701</name>
</gene>
<dbReference type="EMBL" id="CCKQ01001627">
    <property type="protein sequence ID" value="CDW72737.1"/>
    <property type="molecule type" value="Genomic_DNA"/>
</dbReference>
<dbReference type="Proteomes" id="UP000039865">
    <property type="component" value="Unassembled WGS sequence"/>
</dbReference>
<dbReference type="AlphaFoldDB" id="A0A077ZS82"/>
<feature type="signal peptide" evidence="1">
    <location>
        <begin position="1"/>
        <end position="25"/>
    </location>
</feature>
<dbReference type="GO" id="GO:0000030">
    <property type="term" value="F:mannosyltransferase activity"/>
    <property type="evidence" value="ECO:0007669"/>
    <property type="project" value="TreeGrafter"/>
</dbReference>
<evidence type="ECO:0000313" key="3">
    <source>
        <dbReference type="EMBL" id="CDW72737.1"/>
    </source>
</evidence>
<feature type="domain" description="GT44" evidence="2">
    <location>
        <begin position="196"/>
        <end position="252"/>
    </location>
</feature>
<name>A0A077ZS82_STYLE</name>
<accession>A0A077ZS82</accession>
<dbReference type="GO" id="GO:0051999">
    <property type="term" value="P:mannosyl-inositol phosphorylceramide biosynthetic process"/>
    <property type="evidence" value="ECO:0007669"/>
    <property type="project" value="TreeGrafter"/>
</dbReference>
<dbReference type="SUPFAM" id="SSF53448">
    <property type="entry name" value="Nucleotide-diphospho-sugar transferases"/>
    <property type="match status" value="1"/>
</dbReference>
<evidence type="ECO:0000259" key="2">
    <source>
        <dbReference type="Pfam" id="PF12919"/>
    </source>
</evidence>
<dbReference type="InterPro" id="IPR029044">
    <property type="entry name" value="Nucleotide-diphossugar_trans"/>
</dbReference>
<proteinExistence type="predicted"/>
<dbReference type="OrthoDB" id="6061538at2759"/>
<protein>
    <recommendedName>
        <fullName evidence="2">GT44 domain-containing protein</fullName>
    </recommendedName>
</protein>
<keyword evidence="4" id="KW-1185">Reference proteome</keyword>
<dbReference type="PANTHER" id="PTHR32385:SF15">
    <property type="entry name" value="INOSITOL PHOSPHOCERAMIDE MANNOSYLTRANSFERASE 1"/>
    <property type="match status" value="1"/>
</dbReference>
<evidence type="ECO:0000313" key="4">
    <source>
        <dbReference type="Proteomes" id="UP000039865"/>
    </source>
</evidence>
<reference evidence="3 4" key="1">
    <citation type="submission" date="2014-06" db="EMBL/GenBank/DDBJ databases">
        <authorList>
            <person name="Swart Estienne"/>
        </authorList>
    </citation>
    <scope>NUCLEOTIDE SEQUENCE [LARGE SCALE GENOMIC DNA]</scope>
    <source>
        <strain evidence="3 4">130c</strain>
    </source>
</reference>
<feature type="chain" id="PRO_5001729008" description="GT44 domain-containing protein" evidence="1">
    <location>
        <begin position="26"/>
        <end position="415"/>
    </location>
</feature>
<dbReference type="InterPro" id="IPR024770">
    <property type="entry name" value="TcdA/TcdB_cat"/>
</dbReference>
<organism evidence="3 4">
    <name type="scientific">Stylonychia lemnae</name>
    <name type="common">Ciliate</name>
    <dbReference type="NCBI Taxonomy" id="5949"/>
    <lineage>
        <taxon>Eukaryota</taxon>
        <taxon>Sar</taxon>
        <taxon>Alveolata</taxon>
        <taxon>Ciliophora</taxon>
        <taxon>Intramacronucleata</taxon>
        <taxon>Spirotrichea</taxon>
        <taxon>Stichotrichia</taxon>
        <taxon>Sporadotrichida</taxon>
        <taxon>Oxytrichidae</taxon>
        <taxon>Stylonychinae</taxon>
        <taxon>Stylonychia</taxon>
    </lineage>
</organism>